<dbReference type="InterPro" id="IPR046347">
    <property type="entry name" value="bZIP_sf"/>
</dbReference>
<dbReference type="InterPro" id="IPR004827">
    <property type="entry name" value="bZIP"/>
</dbReference>
<evidence type="ECO:0000313" key="9">
    <source>
        <dbReference type="Proteomes" id="UP000603453"/>
    </source>
</evidence>
<dbReference type="OrthoDB" id="295274at2759"/>
<dbReference type="PANTHER" id="PTHR19304">
    <property type="entry name" value="CYCLIC-AMP RESPONSE ELEMENT BINDING PROTEIN"/>
    <property type="match status" value="1"/>
</dbReference>
<evidence type="ECO:0000256" key="2">
    <source>
        <dbReference type="ARBA" id="ARBA00023015"/>
    </source>
</evidence>
<dbReference type="GO" id="GO:0003700">
    <property type="term" value="F:DNA-binding transcription factor activity"/>
    <property type="evidence" value="ECO:0007669"/>
    <property type="project" value="InterPro"/>
</dbReference>
<protein>
    <recommendedName>
        <fullName evidence="7">BZIP domain-containing protein</fullName>
    </recommendedName>
</protein>
<dbReference type="InterPro" id="IPR051027">
    <property type="entry name" value="bZIP_transcription_factors"/>
</dbReference>
<dbReference type="EMBL" id="JAEPRD010000124">
    <property type="protein sequence ID" value="KAG2197662.1"/>
    <property type="molecule type" value="Genomic_DNA"/>
</dbReference>
<feature type="region of interest" description="Disordered" evidence="6">
    <location>
        <begin position="1"/>
        <end position="23"/>
    </location>
</feature>
<dbReference type="GO" id="GO:0005634">
    <property type="term" value="C:nucleus"/>
    <property type="evidence" value="ECO:0007669"/>
    <property type="project" value="UniProtKB-SubCell"/>
</dbReference>
<name>A0A8H7UXG8_9FUNG</name>
<evidence type="ECO:0000256" key="5">
    <source>
        <dbReference type="SAM" id="Coils"/>
    </source>
</evidence>
<keyword evidence="5" id="KW-0175">Coiled coil</keyword>
<dbReference type="SMART" id="SM00338">
    <property type="entry name" value="BRLZ"/>
    <property type="match status" value="1"/>
</dbReference>
<evidence type="ECO:0000256" key="3">
    <source>
        <dbReference type="ARBA" id="ARBA00023163"/>
    </source>
</evidence>
<feature type="compositionally biased region" description="Polar residues" evidence="6">
    <location>
        <begin position="1"/>
        <end position="15"/>
    </location>
</feature>
<sequence>MTVESTSLESNTATKSAGLDKNLDEMDEQPTASFTGSSLHASIISPIHMSNLPLNILEHIQQHNGNVITSLPNNTISPEVLLHQQSSINHNNSSGADTKKSDEKSKGLTPDERRQRRLLRNRLAAKDCRKKKKEYIKQMEERISQLESERIELKEKVDELKAKIASVPSAEQMMMNNDDNYKLMKEVEALNAKLGNMQ</sequence>
<feature type="compositionally biased region" description="Basic and acidic residues" evidence="6">
    <location>
        <begin position="97"/>
        <end position="114"/>
    </location>
</feature>
<evidence type="ECO:0000256" key="4">
    <source>
        <dbReference type="ARBA" id="ARBA00023242"/>
    </source>
</evidence>
<dbReference type="AlphaFoldDB" id="A0A8H7UXG8"/>
<evidence type="ECO:0000256" key="1">
    <source>
        <dbReference type="ARBA" id="ARBA00004123"/>
    </source>
</evidence>
<reference evidence="8" key="1">
    <citation type="submission" date="2020-12" db="EMBL/GenBank/DDBJ databases">
        <title>Metabolic potential, ecology and presence of endohyphal bacteria is reflected in genomic diversity of Mucoromycotina.</title>
        <authorList>
            <person name="Muszewska A."/>
            <person name="Okrasinska A."/>
            <person name="Steczkiewicz K."/>
            <person name="Drgas O."/>
            <person name="Orlowska M."/>
            <person name="Perlinska-Lenart U."/>
            <person name="Aleksandrzak-Piekarczyk T."/>
            <person name="Szatraj K."/>
            <person name="Zielenkiewicz U."/>
            <person name="Pilsyk S."/>
            <person name="Malc E."/>
            <person name="Mieczkowski P."/>
            <person name="Kruszewska J.S."/>
            <person name="Biernat P."/>
            <person name="Pawlowska J."/>
        </authorList>
    </citation>
    <scope>NUCLEOTIDE SEQUENCE</scope>
    <source>
        <strain evidence="8">WA0000017839</strain>
    </source>
</reference>
<keyword evidence="3" id="KW-0804">Transcription</keyword>
<dbReference type="PRINTS" id="PR00041">
    <property type="entry name" value="LEUZIPPRCREB"/>
</dbReference>
<gene>
    <name evidence="8" type="ORF">INT47_002369</name>
</gene>
<comment type="caution">
    <text evidence="8">The sequence shown here is derived from an EMBL/GenBank/DDBJ whole genome shotgun (WGS) entry which is preliminary data.</text>
</comment>
<feature type="region of interest" description="Disordered" evidence="6">
    <location>
        <begin position="88"/>
        <end position="115"/>
    </location>
</feature>
<evidence type="ECO:0000313" key="8">
    <source>
        <dbReference type="EMBL" id="KAG2197662.1"/>
    </source>
</evidence>
<dbReference type="SUPFAM" id="SSF57959">
    <property type="entry name" value="Leucine zipper domain"/>
    <property type="match status" value="1"/>
</dbReference>
<keyword evidence="2" id="KW-0805">Transcription regulation</keyword>
<dbReference type="CDD" id="cd14690">
    <property type="entry name" value="bZIP_CREB1"/>
    <property type="match status" value="1"/>
</dbReference>
<feature type="domain" description="BZIP" evidence="7">
    <location>
        <begin position="111"/>
        <end position="167"/>
    </location>
</feature>
<evidence type="ECO:0000256" key="6">
    <source>
        <dbReference type="SAM" id="MobiDB-lite"/>
    </source>
</evidence>
<dbReference type="Pfam" id="PF00170">
    <property type="entry name" value="bZIP_1"/>
    <property type="match status" value="1"/>
</dbReference>
<dbReference type="PROSITE" id="PS50217">
    <property type="entry name" value="BZIP"/>
    <property type="match status" value="1"/>
</dbReference>
<dbReference type="Proteomes" id="UP000603453">
    <property type="component" value="Unassembled WGS sequence"/>
</dbReference>
<evidence type="ECO:0000259" key="7">
    <source>
        <dbReference type="PROSITE" id="PS50217"/>
    </source>
</evidence>
<proteinExistence type="predicted"/>
<keyword evidence="4" id="KW-0539">Nucleus</keyword>
<dbReference type="Gene3D" id="1.20.5.170">
    <property type="match status" value="1"/>
</dbReference>
<comment type="subcellular location">
    <subcellularLocation>
        <location evidence="1">Nucleus</location>
    </subcellularLocation>
</comment>
<organism evidence="8 9">
    <name type="scientific">Mucor saturninus</name>
    <dbReference type="NCBI Taxonomy" id="64648"/>
    <lineage>
        <taxon>Eukaryota</taxon>
        <taxon>Fungi</taxon>
        <taxon>Fungi incertae sedis</taxon>
        <taxon>Mucoromycota</taxon>
        <taxon>Mucoromycotina</taxon>
        <taxon>Mucoromycetes</taxon>
        <taxon>Mucorales</taxon>
        <taxon>Mucorineae</taxon>
        <taxon>Mucoraceae</taxon>
        <taxon>Mucor</taxon>
    </lineage>
</organism>
<keyword evidence="9" id="KW-1185">Reference proteome</keyword>
<accession>A0A8H7UXG8</accession>
<feature type="coiled-coil region" evidence="5">
    <location>
        <begin position="129"/>
        <end position="163"/>
    </location>
</feature>